<dbReference type="InterPro" id="IPR043519">
    <property type="entry name" value="NT_sf"/>
</dbReference>
<name>A0ABQ6NJZ6_9BACL</name>
<organism evidence="1 2">
    <name type="scientific">Paenibacillus glycanilyticus</name>
    <dbReference type="NCBI Taxonomy" id="126569"/>
    <lineage>
        <taxon>Bacteria</taxon>
        <taxon>Bacillati</taxon>
        <taxon>Bacillota</taxon>
        <taxon>Bacilli</taxon>
        <taxon>Bacillales</taxon>
        <taxon>Paenibacillaceae</taxon>
        <taxon>Paenibacillus</taxon>
    </lineage>
</organism>
<dbReference type="Proteomes" id="UP001285921">
    <property type="component" value="Unassembled WGS sequence"/>
</dbReference>
<dbReference type="Pfam" id="PF04229">
    <property type="entry name" value="GrpB"/>
    <property type="match status" value="1"/>
</dbReference>
<evidence type="ECO:0008006" key="3">
    <source>
        <dbReference type="Google" id="ProtNLM"/>
    </source>
</evidence>
<dbReference type="EMBL" id="BTCL01000004">
    <property type="protein sequence ID" value="GMK44324.1"/>
    <property type="molecule type" value="Genomic_DNA"/>
</dbReference>
<dbReference type="Gene3D" id="3.30.460.10">
    <property type="entry name" value="Beta Polymerase, domain 2"/>
    <property type="match status" value="1"/>
</dbReference>
<proteinExistence type="predicted"/>
<dbReference type="SUPFAM" id="SSF81301">
    <property type="entry name" value="Nucleotidyltransferase"/>
    <property type="match status" value="1"/>
</dbReference>
<evidence type="ECO:0000313" key="2">
    <source>
        <dbReference type="Proteomes" id="UP001285921"/>
    </source>
</evidence>
<comment type="caution">
    <text evidence="1">The sequence shown here is derived from an EMBL/GenBank/DDBJ whole genome shotgun (WGS) entry which is preliminary data.</text>
</comment>
<reference evidence="1 2" key="1">
    <citation type="submission" date="2023-05" db="EMBL/GenBank/DDBJ databases">
        <title>Draft genome of Paenibacillus sp. CCS26.</title>
        <authorList>
            <person name="Akita H."/>
            <person name="Shinto Y."/>
            <person name="Kimura Z."/>
        </authorList>
    </citation>
    <scope>NUCLEOTIDE SEQUENCE [LARGE SCALE GENOMIC DNA]</scope>
    <source>
        <strain evidence="1 2">CCS26</strain>
    </source>
</reference>
<accession>A0ABQ6NJZ6</accession>
<dbReference type="InterPro" id="IPR007344">
    <property type="entry name" value="GrpB/CoaE"/>
</dbReference>
<keyword evidence="2" id="KW-1185">Reference proteome</keyword>
<gene>
    <name evidence="1" type="ORF">PghCCS26_14520</name>
</gene>
<protein>
    <recommendedName>
        <fullName evidence="3">GrpB family protein</fullName>
    </recommendedName>
</protein>
<evidence type="ECO:0000313" key="1">
    <source>
        <dbReference type="EMBL" id="GMK44324.1"/>
    </source>
</evidence>
<dbReference type="RefSeq" id="WP_317979344.1">
    <property type="nucleotide sequence ID" value="NZ_BTCL01000004.1"/>
</dbReference>
<dbReference type="PANTHER" id="PTHR34822">
    <property type="entry name" value="GRPB DOMAIN PROTEIN (AFU_ORTHOLOGUE AFUA_1G01530)"/>
    <property type="match status" value="1"/>
</dbReference>
<sequence>MEDQWRIAAHNPLWHDMFRETAEKLREALGDIALRIDHIGSTSISGLDAKPIIDIQISVSRLGELVGYKSRLEQLGFVYREDNPDLSKRYFREAPGNCRTHIHVRQSGSFSEQMNLLFRDYLRQHPADCLRYGQEKHRLMEQYKHERMKYVEGKGPIVWDILHKAHLWSQDIGWQPGETDK</sequence>
<dbReference type="PANTHER" id="PTHR34822:SF1">
    <property type="entry name" value="GRPB FAMILY PROTEIN"/>
    <property type="match status" value="1"/>
</dbReference>